<evidence type="ECO:0000256" key="12">
    <source>
        <dbReference type="SAM" id="MobiDB-lite"/>
    </source>
</evidence>
<feature type="domain" description="G-protein coupled receptors family 1 profile" evidence="14">
    <location>
        <begin position="84"/>
        <end position="345"/>
    </location>
</feature>
<dbReference type="InterPro" id="IPR017452">
    <property type="entry name" value="GPCR_Rhodpsn_7TM"/>
</dbReference>
<dbReference type="Gene3D" id="1.20.1070.10">
    <property type="entry name" value="Rhodopsin 7-helix transmembrane proteins"/>
    <property type="match status" value="1"/>
</dbReference>
<dbReference type="InterPro" id="IPR000276">
    <property type="entry name" value="GPCR_Rhodpsn"/>
</dbReference>
<dbReference type="PROSITE" id="PS00237">
    <property type="entry name" value="G_PROTEIN_RECEP_F1_1"/>
    <property type="match status" value="1"/>
</dbReference>
<dbReference type="SMART" id="SM01381">
    <property type="entry name" value="7TM_GPCR_Srsx"/>
    <property type="match status" value="1"/>
</dbReference>
<dbReference type="InterPro" id="IPR000611">
    <property type="entry name" value="NPY_rcpt"/>
</dbReference>
<dbReference type="PRINTS" id="PR00237">
    <property type="entry name" value="GPCRRHODOPSN"/>
</dbReference>
<feature type="transmembrane region" description="Helical" evidence="13">
    <location>
        <begin position="68"/>
        <end position="93"/>
    </location>
</feature>
<dbReference type="PROSITE" id="PS50262">
    <property type="entry name" value="G_PROTEIN_RECEP_F1_2"/>
    <property type="match status" value="1"/>
</dbReference>
<evidence type="ECO:0000256" key="6">
    <source>
        <dbReference type="ARBA" id="ARBA00023040"/>
    </source>
</evidence>
<dbReference type="PRINTS" id="PR01012">
    <property type="entry name" value="NRPEPTIDEYR"/>
</dbReference>
<feature type="transmembrane region" description="Helical" evidence="13">
    <location>
        <begin position="235"/>
        <end position="257"/>
    </location>
</feature>
<keyword evidence="7 13" id="KW-0472">Membrane</keyword>
<accession>A0A8C4Q5W2</accession>
<dbReference type="PRINTS" id="PR01014">
    <property type="entry name" value="NRPEPTIDEY2R"/>
</dbReference>
<evidence type="ECO:0000256" key="10">
    <source>
        <dbReference type="ARBA" id="ARBA00032013"/>
    </source>
</evidence>
<dbReference type="OMA" id="SEKWPSG"/>
<evidence type="ECO:0000256" key="13">
    <source>
        <dbReference type="SAM" id="Phobius"/>
    </source>
</evidence>
<organism evidence="15 16">
    <name type="scientific">Eptatretus burgeri</name>
    <name type="common">Inshore hagfish</name>
    <dbReference type="NCBI Taxonomy" id="7764"/>
    <lineage>
        <taxon>Eukaryota</taxon>
        <taxon>Metazoa</taxon>
        <taxon>Chordata</taxon>
        <taxon>Craniata</taxon>
        <taxon>Vertebrata</taxon>
        <taxon>Cyclostomata</taxon>
        <taxon>Myxini</taxon>
        <taxon>Myxiniformes</taxon>
        <taxon>Myxinidae</taxon>
        <taxon>Eptatretinae</taxon>
        <taxon>Eptatretus</taxon>
    </lineage>
</organism>
<evidence type="ECO:0000259" key="14">
    <source>
        <dbReference type="PROSITE" id="PS50262"/>
    </source>
</evidence>
<comment type="similarity">
    <text evidence="2 11">Belongs to the G-protein coupled receptor 1 family.</text>
</comment>
<evidence type="ECO:0000313" key="15">
    <source>
        <dbReference type="Ensembl" id="ENSEBUP00000010498.1"/>
    </source>
</evidence>
<protein>
    <recommendedName>
        <fullName evidence="3">Neuropeptide Y receptor type 2</fullName>
    </recommendedName>
    <alternativeName>
        <fullName evidence="10">NPY-Y2 receptor</fullName>
    </alternativeName>
</protein>
<sequence>MLEPRTTRLTHGGGHERTVRTLVIHILMDGREGAIPERGDKMAKVDRETVSLHELTVSDSTKLQAVQVALIAAYSLIILLGVFGNSMVIYLVLRHRYMRTVTNLFIANLALADLLVNTLCLPFTLAYTLRDTWTLGAVMCHGIPFAQALAVNVSTLTLTVIALDRHRCIVYHAQSRCSMGHSRVLIGCTWLLAAILAAPLAIFREYRVLNIPGLKTLIPVCSEKWPSEAEHNGTVYSVCMLLLQYVLPLAIITVAYLRIWHMLRGAASPGGSEARRCERQRRRRKAMRMLATVVVLFAVCWLPLHAFQLASDLDNRLLRFAEYKLLYTAFHIIAMCSTFVNPFLYGWMNTNYRNGFLHMWTCWGKPHSIRPEPELGSAHSHSIHSTLHLQDLHSGTAAPTCETPYQPGNDKPKEVSIRGKHEESSPVDEQDLSPFSSRV</sequence>
<keyword evidence="6 11" id="KW-0297">G-protein coupled receptor</keyword>
<dbReference type="GO" id="GO:0016020">
    <property type="term" value="C:membrane"/>
    <property type="evidence" value="ECO:0007669"/>
    <property type="project" value="UniProtKB-SubCell"/>
</dbReference>
<dbReference type="AlphaFoldDB" id="A0A8C4Q5W2"/>
<dbReference type="PANTHER" id="PTHR24235">
    <property type="entry name" value="NEUROPEPTIDE Y RECEPTOR"/>
    <property type="match status" value="1"/>
</dbReference>
<feature type="region of interest" description="Disordered" evidence="12">
    <location>
        <begin position="398"/>
        <end position="439"/>
    </location>
</feature>
<evidence type="ECO:0000256" key="2">
    <source>
        <dbReference type="ARBA" id="ARBA00010663"/>
    </source>
</evidence>
<dbReference type="Pfam" id="PF00001">
    <property type="entry name" value="7tm_1"/>
    <property type="match status" value="1"/>
</dbReference>
<evidence type="ECO:0000256" key="7">
    <source>
        <dbReference type="ARBA" id="ARBA00023136"/>
    </source>
</evidence>
<dbReference type="GO" id="GO:0004983">
    <property type="term" value="F:neuropeptide Y receptor activity"/>
    <property type="evidence" value="ECO:0007669"/>
    <property type="project" value="InterPro"/>
</dbReference>
<keyword evidence="9 11" id="KW-0807">Transducer</keyword>
<keyword evidence="16" id="KW-1185">Reference proteome</keyword>
<dbReference type="Proteomes" id="UP000694388">
    <property type="component" value="Unplaced"/>
</dbReference>
<dbReference type="SUPFAM" id="SSF81321">
    <property type="entry name" value="Family A G protein-coupled receptor-like"/>
    <property type="match status" value="1"/>
</dbReference>
<evidence type="ECO:0000256" key="5">
    <source>
        <dbReference type="ARBA" id="ARBA00022989"/>
    </source>
</evidence>
<dbReference type="InterPro" id="IPR001358">
    <property type="entry name" value="NPY2_rcpt"/>
</dbReference>
<feature type="transmembrane region" description="Helical" evidence="13">
    <location>
        <begin position="145"/>
        <end position="163"/>
    </location>
</feature>
<evidence type="ECO:0000256" key="11">
    <source>
        <dbReference type="RuleBase" id="RU000688"/>
    </source>
</evidence>
<keyword evidence="8 11" id="KW-0675">Receptor</keyword>
<proteinExistence type="inferred from homology"/>
<dbReference type="Ensembl" id="ENSEBUT00000011047.1">
    <property type="protein sequence ID" value="ENSEBUP00000010498.1"/>
    <property type="gene ID" value="ENSEBUG00000006764.1"/>
</dbReference>
<feature type="transmembrane region" description="Helical" evidence="13">
    <location>
        <begin position="286"/>
        <end position="305"/>
    </location>
</feature>
<reference evidence="15" key="2">
    <citation type="submission" date="2025-09" db="UniProtKB">
        <authorList>
            <consortium name="Ensembl"/>
        </authorList>
    </citation>
    <scope>IDENTIFICATION</scope>
</reference>
<feature type="transmembrane region" description="Helical" evidence="13">
    <location>
        <begin position="184"/>
        <end position="203"/>
    </location>
</feature>
<evidence type="ECO:0000256" key="9">
    <source>
        <dbReference type="ARBA" id="ARBA00023224"/>
    </source>
</evidence>
<evidence type="ECO:0000256" key="4">
    <source>
        <dbReference type="ARBA" id="ARBA00022692"/>
    </source>
</evidence>
<evidence type="ECO:0000256" key="8">
    <source>
        <dbReference type="ARBA" id="ARBA00023170"/>
    </source>
</evidence>
<keyword evidence="5 13" id="KW-1133">Transmembrane helix</keyword>
<feature type="transmembrane region" description="Helical" evidence="13">
    <location>
        <begin position="105"/>
        <end position="125"/>
    </location>
</feature>
<dbReference type="GeneTree" id="ENSGT00940000155973"/>
<evidence type="ECO:0000256" key="1">
    <source>
        <dbReference type="ARBA" id="ARBA00004141"/>
    </source>
</evidence>
<dbReference type="PANTHER" id="PTHR24235:SF12">
    <property type="entry name" value="G-PROTEIN COUPLED RECEPTORS FAMILY 1 PROFILE DOMAIN-CONTAINING PROTEIN"/>
    <property type="match status" value="1"/>
</dbReference>
<feature type="transmembrane region" description="Helical" evidence="13">
    <location>
        <begin position="325"/>
        <end position="347"/>
    </location>
</feature>
<feature type="compositionally biased region" description="Basic and acidic residues" evidence="12">
    <location>
        <begin position="410"/>
        <end position="424"/>
    </location>
</feature>
<evidence type="ECO:0000313" key="16">
    <source>
        <dbReference type="Proteomes" id="UP000694388"/>
    </source>
</evidence>
<name>A0A8C4Q5W2_EPTBU</name>
<reference evidence="15" key="1">
    <citation type="submission" date="2025-08" db="UniProtKB">
        <authorList>
            <consortium name="Ensembl"/>
        </authorList>
    </citation>
    <scope>IDENTIFICATION</scope>
</reference>
<keyword evidence="4 11" id="KW-0812">Transmembrane</keyword>
<comment type="subcellular location">
    <subcellularLocation>
        <location evidence="1">Membrane</location>
        <topology evidence="1">Multi-pass membrane protein</topology>
    </subcellularLocation>
</comment>
<evidence type="ECO:0000256" key="3">
    <source>
        <dbReference type="ARBA" id="ARBA00019472"/>
    </source>
</evidence>